<keyword evidence="2" id="KW-1185">Reference proteome</keyword>
<reference evidence="1" key="1">
    <citation type="submission" date="2023-05" db="EMBL/GenBank/DDBJ databases">
        <title>Comparative genomics of Bacillaceae isolates and their secondary metabolite potential.</title>
        <authorList>
            <person name="Song L."/>
            <person name="Nielsen L.J."/>
            <person name="Mohite O."/>
            <person name="Xu X."/>
            <person name="Weber T."/>
            <person name="Kovacs A.T."/>
        </authorList>
    </citation>
    <scope>NUCLEOTIDE SEQUENCE</scope>
    <source>
        <strain evidence="1">XLM17</strain>
    </source>
</reference>
<dbReference type="InterPro" id="IPR011990">
    <property type="entry name" value="TPR-like_helical_dom_sf"/>
</dbReference>
<proteinExistence type="predicted"/>
<evidence type="ECO:0000313" key="1">
    <source>
        <dbReference type="EMBL" id="WHY88569.1"/>
    </source>
</evidence>
<dbReference type="EMBL" id="CP126114">
    <property type="protein sequence ID" value="WHY88569.1"/>
    <property type="molecule type" value="Genomic_DNA"/>
</dbReference>
<sequence>MLLEDYNRCPLEKLEYLQEEWVIRDESEEDPDFRQDWVAEGIEIHKALVRRKLSNDKKSFYYRTLAELYLEYGRSEKMIRGNDRTAFRYLQNAARYMPEKGDIFYHLAFLAEKMTHGNEKWESAAFYAKEALERGLAVEKEIKIQCLLGKAYLELGFIKKAEACFSHSKKLDQDDEFSRFRVKYSKMAEQQSTFSRLNDPGTRMNKRAERETLIEKCRDGKCYVLENGRHGMILHGNGCSMVLNTTQAELLKLFFEFKDGLTKRDILVNLNSIKEKNAESIKTDIRRLRLAIEKGLDVEVNALIQTVGERKSQKYILNPAVETFKV</sequence>
<protein>
    <submittedName>
        <fullName evidence="1">Uncharacterized protein</fullName>
    </submittedName>
</protein>
<gene>
    <name evidence="1" type="ORF">QNH39_12310</name>
</gene>
<organism evidence="1 2">
    <name type="scientific">Neobacillus novalis</name>
    <dbReference type="NCBI Taxonomy" id="220687"/>
    <lineage>
        <taxon>Bacteria</taxon>
        <taxon>Bacillati</taxon>
        <taxon>Bacillota</taxon>
        <taxon>Bacilli</taxon>
        <taxon>Bacillales</taxon>
        <taxon>Bacillaceae</taxon>
        <taxon>Neobacillus</taxon>
    </lineage>
</organism>
<name>A0AA95MU43_9BACI</name>
<evidence type="ECO:0000313" key="2">
    <source>
        <dbReference type="Proteomes" id="UP001178288"/>
    </source>
</evidence>
<dbReference type="SUPFAM" id="SSF48452">
    <property type="entry name" value="TPR-like"/>
    <property type="match status" value="1"/>
</dbReference>
<dbReference type="RefSeq" id="WP_066086665.1">
    <property type="nucleotide sequence ID" value="NZ_CP126114.1"/>
</dbReference>
<accession>A0AA95MU43</accession>
<dbReference type="KEGG" id="nnv:QNH39_12310"/>
<dbReference type="Gene3D" id="1.25.40.10">
    <property type="entry name" value="Tetratricopeptide repeat domain"/>
    <property type="match status" value="1"/>
</dbReference>
<dbReference type="AlphaFoldDB" id="A0AA95MU43"/>
<dbReference type="Proteomes" id="UP001178288">
    <property type="component" value="Chromosome"/>
</dbReference>